<proteinExistence type="predicted"/>
<keyword evidence="3" id="KW-0547">Nucleotide-binding</keyword>
<dbReference type="PANTHER" id="PTHR43038:SF3">
    <property type="entry name" value="ABC TRANSPORTER G FAMILY MEMBER 20 ISOFORM X1"/>
    <property type="match status" value="1"/>
</dbReference>
<dbReference type="CDD" id="cd03230">
    <property type="entry name" value="ABC_DR_subfamily_A"/>
    <property type="match status" value="1"/>
</dbReference>
<dbReference type="PROSITE" id="PS50893">
    <property type="entry name" value="ABC_TRANSPORTER_2"/>
    <property type="match status" value="1"/>
</dbReference>
<dbReference type="InterPro" id="IPR003593">
    <property type="entry name" value="AAA+_ATPase"/>
</dbReference>
<dbReference type="KEGG" id="goe:100903924"/>
<dbReference type="Proteomes" id="UP000694867">
    <property type="component" value="Unplaced"/>
</dbReference>
<dbReference type="PANTHER" id="PTHR43038">
    <property type="entry name" value="ATP-BINDING CASSETTE, SUB-FAMILY H, MEMBER 1"/>
    <property type="match status" value="1"/>
</dbReference>
<evidence type="ECO:0000256" key="6">
    <source>
        <dbReference type="ARBA" id="ARBA00023136"/>
    </source>
</evidence>
<evidence type="ECO:0000313" key="10">
    <source>
        <dbReference type="RefSeq" id="XP_003739582.1"/>
    </source>
</evidence>
<protein>
    <submittedName>
        <fullName evidence="10">ABC transporter G family member 23</fullName>
    </submittedName>
</protein>
<dbReference type="AlphaFoldDB" id="A0AAJ6QPH2"/>
<evidence type="ECO:0000256" key="5">
    <source>
        <dbReference type="ARBA" id="ARBA00022989"/>
    </source>
</evidence>
<dbReference type="SUPFAM" id="SSF52540">
    <property type="entry name" value="P-loop containing nucleoside triphosphate hydrolases"/>
    <property type="match status" value="1"/>
</dbReference>
<evidence type="ECO:0000313" key="9">
    <source>
        <dbReference type="Proteomes" id="UP000694867"/>
    </source>
</evidence>
<evidence type="ECO:0000256" key="7">
    <source>
        <dbReference type="SAM" id="Phobius"/>
    </source>
</evidence>
<dbReference type="InterPro" id="IPR013525">
    <property type="entry name" value="ABC2_TM"/>
</dbReference>
<reference evidence="10" key="1">
    <citation type="submission" date="2025-08" db="UniProtKB">
        <authorList>
            <consortium name="RefSeq"/>
        </authorList>
    </citation>
    <scope>IDENTIFICATION</scope>
</reference>
<evidence type="ECO:0000256" key="1">
    <source>
        <dbReference type="ARBA" id="ARBA00004141"/>
    </source>
</evidence>
<feature type="transmembrane region" description="Helical" evidence="7">
    <location>
        <begin position="483"/>
        <end position="508"/>
    </location>
</feature>
<dbReference type="GeneID" id="100903924"/>
<dbReference type="Pfam" id="PF00005">
    <property type="entry name" value="ABC_tran"/>
    <property type="match status" value="1"/>
</dbReference>
<name>A0AAJ6QPH2_9ACAR</name>
<dbReference type="GO" id="GO:0016020">
    <property type="term" value="C:membrane"/>
    <property type="evidence" value="ECO:0007669"/>
    <property type="project" value="UniProtKB-SubCell"/>
</dbReference>
<feature type="transmembrane region" description="Helical" evidence="7">
    <location>
        <begin position="612"/>
        <end position="634"/>
    </location>
</feature>
<dbReference type="PROSITE" id="PS00211">
    <property type="entry name" value="ABC_TRANSPORTER_1"/>
    <property type="match status" value="1"/>
</dbReference>
<evidence type="ECO:0000256" key="2">
    <source>
        <dbReference type="ARBA" id="ARBA00022692"/>
    </source>
</evidence>
<keyword evidence="5 7" id="KW-1133">Transmembrane helix</keyword>
<dbReference type="SMART" id="SM00382">
    <property type="entry name" value="AAA"/>
    <property type="match status" value="1"/>
</dbReference>
<dbReference type="Gene3D" id="3.40.50.300">
    <property type="entry name" value="P-loop containing nucleotide triphosphate hydrolases"/>
    <property type="match status" value="1"/>
</dbReference>
<dbReference type="InterPro" id="IPR017871">
    <property type="entry name" value="ABC_transporter-like_CS"/>
</dbReference>
<dbReference type="GO" id="GO:0140359">
    <property type="term" value="F:ABC-type transporter activity"/>
    <property type="evidence" value="ECO:0007669"/>
    <property type="project" value="InterPro"/>
</dbReference>
<dbReference type="InterPro" id="IPR027417">
    <property type="entry name" value="P-loop_NTPase"/>
</dbReference>
<dbReference type="RefSeq" id="XP_003739582.1">
    <property type="nucleotide sequence ID" value="XM_003739534.1"/>
</dbReference>
<feature type="transmembrane region" description="Helical" evidence="7">
    <location>
        <begin position="520"/>
        <end position="542"/>
    </location>
</feature>
<dbReference type="InterPro" id="IPR003439">
    <property type="entry name" value="ABC_transporter-like_ATP-bd"/>
</dbReference>
<dbReference type="GO" id="GO:0005524">
    <property type="term" value="F:ATP binding"/>
    <property type="evidence" value="ECO:0007669"/>
    <property type="project" value="UniProtKB-KW"/>
</dbReference>
<sequence length="640" mass="71666">MQEVPSRMAVVCKEVLLERNGCSILKGVNMCVAQGQIYGLLGPSGCGKTTLLKCLLGDLVADSGSVSIMGLNPGREANRKVGYMPQEDALCDLFSVRETLSYFGKIYGMPESCMHDRMRFVCKLLGLNVHDRVRHMSGGQRRRLSLAVCILHSPPILILDEPTVGVDPLLSHDIWRYLRTLTDESGATVIITTHYIEEASGADMVALMRNGDILIEKNPKKLIEDYAVATLEDVLLEVCRNPEGVAKHAALRNSDSISPPSKPCPQSLVAESCVLIASMRRVRTLLFKERCSFARHPGTILYKCVFPLITLSLFFYTMECDLPDLPVAVVDEDQTSGSWLLSGLLDTQDNINVVYTNRSEAEQRLRDIRVYAVLTLNKNFSKSWNSTVEIDRINPYFRTAVERAVRETYMNPLVSTINFAPLLRPRYIFGDIGDNMYKSVYHRVVAQLSFGPSMLASVTHVFVSAHDDFIHRSKTAGCHTSELVLSFFISQGALVLIQTFLLVIYLFFKVAVSISFFSWLLVYSLLVGVGFSGISLSLLVCSECSEFTLALYMALLLNMVTFVMCGEIWPREGMPEFMRDFVAPLWPISYPADAMGVILYRDRWFEDRLVQLGVGTMVAWILIPILILVLISSFRKNGVF</sequence>
<evidence type="ECO:0000259" key="8">
    <source>
        <dbReference type="PROSITE" id="PS50893"/>
    </source>
</evidence>
<comment type="subcellular location">
    <subcellularLocation>
        <location evidence="1">Membrane</location>
        <topology evidence="1">Multi-pass membrane protein</topology>
    </subcellularLocation>
</comment>
<evidence type="ECO:0000256" key="4">
    <source>
        <dbReference type="ARBA" id="ARBA00022840"/>
    </source>
</evidence>
<feature type="transmembrane region" description="Helical" evidence="7">
    <location>
        <begin position="549"/>
        <end position="569"/>
    </location>
</feature>
<keyword evidence="9" id="KW-1185">Reference proteome</keyword>
<evidence type="ECO:0000256" key="3">
    <source>
        <dbReference type="ARBA" id="ARBA00022741"/>
    </source>
</evidence>
<keyword evidence="2 7" id="KW-0812">Transmembrane</keyword>
<keyword evidence="6 7" id="KW-0472">Membrane</keyword>
<dbReference type="Gene3D" id="3.40.1710.10">
    <property type="entry name" value="abc type-2 transporter like domain"/>
    <property type="match status" value="1"/>
</dbReference>
<dbReference type="Pfam" id="PF01061">
    <property type="entry name" value="ABC2_membrane"/>
    <property type="match status" value="1"/>
</dbReference>
<keyword evidence="4" id="KW-0067">ATP-binding</keyword>
<feature type="domain" description="ABC transporter" evidence="8">
    <location>
        <begin position="10"/>
        <end position="235"/>
    </location>
</feature>
<organism evidence="9 10">
    <name type="scientific">Galendromus occidentalis</name>
    <name type="common">western predatory mite</name>
    <dbReference type="NCBI Taxonomy" id="34638"/>
    <lineage>
        <taxon>Eukaryota</taxon>
        <taxon>Metazoa</taxon>
        <taxon>Ecdysozoa</taxon>
        <taxon>Arthropoda</taxon>
        <taxon>Chelicerata</taxon>
        <taxon>Arachnida</taxon>
        <taxon>Acari</taxon>
        <taxon>Parasitiformes</taxon>
        <taxon>Mesostigmata</taxon>
        <taxon>Gamasina</taxon>
        <taxon>Phytoseioidea</taxon>
        <taxon>Phytoseiidae</taxon>
        <taxon>Typhlodrominae</taxon>
        <taxon>Galendromus</taxon>
    </lineage>
</organism>
<accession>A0AAJ6QPH2</accession>
<dbReference type="Pfam" id="PF12698">
    <property type="entry name" value="ABC2_membrane_3"/>
    <property type="match status" value="1"/>
</dbReference>
<dbReference type="GO" id="GO:0016887">
    <property type="term" value="F:ATP hydrolysis activity"/>
    <property type="evidence" value="ECO:0007669"/>
    <property type="project" value="InterPro"/>
</dbReference>
<gene>
    <name evidence="10" type="primary">LOC100903924</name>
</gene>